<feature type="transmembrane region" description="Helical" evidence="5">
    <location>
        <begin position="381"/>
        <end position="402"/>
    </location>
</feature>
<sequence length="528" mass="58190">MVGRNVMLLLSAGLVSLGAGTPYLYSYWAPQFIERCSIPAQSIGTLSYSLNIGSSILGSVAGFIIDRNPQFACGMGVISTFVAYLLIKLCYDRSYGNVPLISFALTLVGFGSVSAFYAAVKCCTVYFPRNRGSATSIPIAMYALSGMFFSTIGSVVFQHQEHKFFVFLMIVCPLMISIGLLYFRLDQVQDYNTIPSQEDANTLLEAAPLTEGTTGHGVLTFFKSKNKDEIEMKQYRSTPELEVNDSATTSPFRMRDSDDITQRGVYPIASSLDKAFDSQKTPNQAPVEVETTIKQEIFNINFLSFFLILASLQGFGQMYIYSVGYIVTAETSFVNNQGTTFNAESIQSIQVTILSLFSFLGRLTSGTISDILSKKCGLHRLWNIVFAEILAICSCILLLSHFATPAIEPGIQMASFGNIQKIFLASVIIGILFGIVFGTFPLIAVEAFNQKYYSTIWGLLTTGGFFGVRIFSKILSSDMVRHMGDTTDSICGNSTACYGYTFKCVLYLMLVITTLTIFTIFRLRKTVN</sequence>
<accession>A0ABR4NYX9</accession>
<feature type="transmembrane region" description="Helical" evidence="5">
    <location>
        <begin position="341"/>
        <end position="360"/>
    </location>
</feature>
<name>A0ABR4NYX9_9SACH</name>
<organism evidence="6 7">
    <name type="scientific">Nakaseomyces bracarensis</name>
    <dbReference type="NCBI Taxonomy" id="273131"/>
    <lineage>
        <taxon>Eukaryota</taxon>
        <taxon>Fungi</taxon>
        <taxon>Dikarya</taxon>
        <taxon>Ascomycota</taxon>
        <taxon>Saccharomycotina</taxon>
        <taxon>Saccharomycetes</taxon>
        <taxon>Saccharomycetales</taxon>
        <taxon>Saccharomycetaceae</taxon>
        <taxon>Nakaseomyces</taxon>
    </lineage>
</organism>
<keyword evidence="4 5" id="KW-0472">Membrane</keyword>
<feature type="transmembrane region" description="Helical" evidence="5">
    <location>
        <begin position="71"/>
        <end position="89"/>
    </location>
</feature>
<evidence type="ECO:0008006" key="8">
    <source>
        <dbReference type="Google" id="ProtNLM"/>
    </source>
</evidence>
<evidence type="ECO:0000256" key="2">
    <source>
        <dbReference type="ARBA" id="ARBA00022692"/>
    </source>
</evidence>
<feature type="transmembrane region" description="Helical" evidence="5">
    <location>
        <begin position="452"/>
        <end position="471"/>
    </location>
</feature>
<feature type="transmembrane region" description="Helical" evidence="5">
    <location>
        <begin position="505"/>
        <end position="523"/>
    </location>
</feature>
<feature type="transmembrane region" description="Helical" evidence="5">
    <location>
        <begin position="101"/>
        <end position="127"/>
    </location>
</feature>
<dbReference type="InterPro" id="IPR011701">
    <property type="entry name" value="MFS"/>
</dbReference>
<evidence type="ECO:0000256" key="5">
    <source>
        <dbReference type="SAM" id="Phobius"/>
    </source>
</evidence>
<keyword evidence="7" id="KW-1185">Reference proteome</keyword>
<feature type="transmembrane region" description="Helical" evidence="5">
    <location>
        <begin position="164"/>
        <end position="183"/>
    </location>
</feature>
<comment type="caution">
    <text evidence="6">The sequence shown here is derived from an EMBL/GenBank/DDBJ whole genome shotgun (WGS) entry which is preliminary data.</text>
</comment>
<feature type="transmembrane region" description="Helical" evidence="5">
    <location>
        <begin position="422"/>
        <end position="445"/>
    </location>
</feature>
<comment type="subcellular location">
    <subcellularLocation>
        <location evidence="1">Membrane</location>
        <topology evidence="1">Multi-pass membrane protein</topology>
    </subcellularLocation>
</comment>
<evidence type="ECO:0000256" key="3">
    <source>
        <dbReference type="ARBA" id="ARBA00022989"/>
    </source>
</evidence>
<gene>
    <name evidence="6" type="ORF">RNJ44_03144</name>
</gene>
<dbReference type="SUPFAM" id="SSF103473">
    <property type="entry name" value="MFS general substrate transporter"/>
    <property type="match status" value="2"/>
</dbReference>
<dbReference type="Proteomes" id="UP001623330">
    <property type="component" value="Unassembled WGS sequence"/>
</dbReference>
<evidence type="ECO:0000313" key="7">
    <source>
        <dbReference type="Proteomes" id="UP001623330"/>
    </source>
</evidence>
<reference evidence="6 7" key="1">
    <citation type="submission" date="2024-05" db="EMBL/GenBank/DDBJ databases">
        <title>Long read based assembly of the Candida bracarensis genome reveals expanded adhesin content.</title>
        <authorList>
            <person name="Marcet-Houben M."/>
            <person name="Ksiezopolska E."/>
            <person name="Gabaldon T."/>
        </authorList>
    </citation>
    <scope>NUCLEOTIDE SEQUENCE [LARGE SCALE GENOMIC DNA]</scope>
    <source>
        <strain evidence="6 7">CBM6</strain>
    </source>
</reference>
<keyword evidence="2 5" id="KW-0812">Transmembrane</keyword>
<proteinExistence type="predicted"/>
<feature type="transmembrane region" description="Helical" evidence="5">
    <location>
        <begin position="42"/>
        <end position="64"/>
    </location>
</feature>
<protein>
    <recommendedName>
        <fullName evidence="8">Nodulin-like domain-containing protein</fullName>
    </recommendedName>
</protein>
<evidence type="ECO:0000256" key="4">
    <source>
        <dbReference type="ARBA" id="ARBA00023136"/>
    </source>
</evidence>
<feature type="transmembrane region" description="Helical" evidence="5">
    <location>
        <begin position="302"/>
        <end position="321"/>
    </location>
</feature>
<dbReference type="EMBL" id="JBEVYD010000003">
    <property type="protein sequence ID" value="KAL3234382.1"/>
    <property type="molecule type" value="Genomic_DNA"/>
</dbReference>
<dbReference type="Gene3D" id="1.20.1250.20">
    <property type="entry name" value="MFS general substrate transporter like domains"/>
    <property type="match status" value="2"/>
</dbReference>
<feature type="transmembrane region" description="Helical" evidence="5">
    <location>
        <begin position="139"/>
        <end position="158"/>
    </location>
</feature>
<keyword evidence="3 5" id="KW-1133">Transmembrane helix</keyword>
<dbReference type="Pfam" id="PF07690">
    <property type="entry name" value="MFS_1"/>
    <property type="match status" value="1"/>
</dbReference>
<dbReference type="PANTHER" id="PTHR21576">
    <property type="entry name" value="UNCHARACTERIZED NODULIN-LIKE PROTEIN"/>
    <property type="match status" value="1"/>
</dbReference>
<dbReference type="PANTHER" id="PTHR21576:SF166">
    <property type="entry name" value="ADR278WP"/>
    <property type="match status" value="1"/>
</dbReference>
<evidence type="ECO:0000256" key="1">
    <source>
        <dbReference type="ARBA" id="ARBA00004141"/>
    </source>
</evidence>
<dbReference type="InterPro" id="IPR036259">
    <property type="entry name" value="MFS_trans_sf"/>
</dbReference>
<evidence type="ECO:0000313" key="6">
    <source>
        <dbReference type="EMBL" id="KAL3234382.1"/>
    </source>
</evidence>